<dbReference type="Proteomes" id="UP000001940">
    <property type="component" value="Chromosome I"/>
</dbReference>
<dbReference type="GO" id="GO:0006508">
    <property type="term" value="P:proteolysis"/>
    <property type="evidence" value="ECO:0007669"/>
    <property type="project" value="UniProtKB-KW"/>
</dbReference>
<dbReference type="InParanoid" id="U4PBM0"/>
<dbReference type="ExpressionAtlas" id="U4PBM0">
    <property type="expression patterns" value="baseline and differential"/>
</dbReference>
<evidence type="ECO:0000256" key="5">
    <source>
        <dbReference type="ARBA" id="ARBA00022786"/>
    </source>
</evidence>
<dbReference type="RefSeq" id="NP_001293463.1">
    <property type="nucleotide sequence ID" value="NM_001306534.2"/>
</dbReference>
<keyword evidence="4" id="KW-0645">Protease</keyword>
<dbReference type="InterPro" id="IPR028889">
    <property type="entry name" value="USP"/>
</dbReference>
<dbReference type="Gene3D" id="3.90.70.80">
    <property type="match status" value="1"/>
</dbReference>
<dbReference type="Gene3D" id="3.90.70.10">
    <property type="entry name" value="Cysteine proteinases"/>
    <property type="match status" value="2"/>
</dbReference>
<sequence length="924" mass="106534">MLENFFIDVTITRPRITPIRMLKRQIEFTSDSIRFRCPGGGDKEYYYTQMMYKPIADNSHTGAKLLNIELNKQCEESYIKLEFTSHDAHRHMGWVVNQFNKMIEANKDVMEHPKKRNLATFSSNKSSNSADHGKNSEDLENYLQRKQSADYQQKKMVNLQHTLTPSPYASSTPKHTPTNQMDRSKISFVIKPQINLKNCSRELLSPKSSIFSSSPKPKETSPFYKTTPTKTFSSTPKNLKLENLKSPEDIKSPPPIKKNFVATPSTSKSTASYSYSRETPKRETPARETPSYWNQEVKYPNRRLYNTGNSCYFNSTMQALSSCPSLVSRFEMLHRLRHGNYLECPSYDLRPKFAVFESCLRMMVKLSDRMENPHLKEYRLPSFSETELANTRLKIGRVVKEFDNNDQKDAHEYLTELLSCVDDIMQVVPDEIKHLDPLNSIRYKTERSFICFNCGHEEKSSDCGWILPLSISNNDYGIIELLESNFKTTLETNKICSSCSCENAVSSERIANFPECLILNPMRYERTSISDYRKDNRQITVPLTLDLTRFGAFASLEQDENRNSVSFGSCGKDSIKYRNGPSIGPRLLSLNGGSLDDEEIDIEMMKEVVKNPLHFKWLTDLDEIEQMLKLTNITYRRDDVKIHVEKLENEKSVVMKKFDRPGRVKGIESDGNCFYRAISWCLTGSQKYHKALRIATANYLRNDIAIVDKYCHKTDHKTYVQQVEGDGWWATNVEICVMANLLNVNIYTFLSDGWICTSPQNSSTSRSGSFYLENKDCHYEPVLSLKKDDSLRSRKRRNTDTEYTDDNEGGGFKKRKPDDDASRKPRNLSESERRRQPPRDAEDNGNHYKKMNANTDQIAKYRLFAAICHIGEFPDRGHYLALTRDLYNPSKWLDCSDAVVRDISSGDVIKDASSSGYLLFYDRQ</sequence>
<feature type="domain" description="USP" evidence="9">
    <location>
        <begin position="302"/>
        <end position="924"/>
    </location>
</feature>
<dbReference type="PaxDb" id="6239-Y106G6H.12a"/>
<gene>
    <name evidence="11 13" type="primary">duo-3</name>
    <name evidence="11" type="ORF">CELE_Y106G6H.12</name>
    <name evidence="13" type="ORF">Y106G6H.12</name>
</gene>
<comment type="similarity">
    <text evidence="2">Belongs to the peptidase C19 family. USP10 subfamily.</text>
</comment>
<evidence type="ECO:0000256" key="7">
    <source>
        <dbReference type="ARBA" id="ARBA00022807"/>
    </source>
</evidence>
<dbReference type="InterPro" id="IPR050164">
    <property type="entry name" value="Peptidase_C19"/>
</dbReference>
<dbReference type="GeneID" id="172925"/>
<dbReference type="CDD" id="cd02673">
    <property type="entry name" value="Peptidase_C19Q"/>
    <property type="match status" value="1"/>
</dbReference>
<dbReference type="AlphaFoldDB" id="U4PBM0"/>
<evidence type="ECO:0000256" key="4">
    <source>
        <dbReference type="ARBA" id="ARBA00022670"/>
    </source>
</evidence>
<evidence type="ECO:0000256" key="1">
    <source>
        <dbReference type="ARBA" id="ARBA00000707"/>
    </source>
</evidence>
<dbReference type="GO" id="GO:0016579">
    <property type="term" value="P:protein deubiquitination"/>
    <property type="evidence" value="ECO:0007669"/>
    <property type="project" value="InterPro"/>
</dbReference>
<dbReference type="AGR" id="WB:WBGene00001112"/>
<name>U4PBM0_CAEEL</name>
<dbReference type="PANTHER" id="PTHR24006">
    <property type="entry name" value="UBIQUITIN CARBOXYL-TERMINAL HYDROLASE"/>
    <property type="match status" value="1"/>
</dbReference>
<dbReference type="STRING" id="6239.Y106G6H.12a.1"/>
<dbReference type="CDD" id="cd22755">
    <property type="entry name" value="OTU_CeDUB-like"/>
    <property type="match status" value="1"/>
</dbReference>
<proteinExistence type="evidence at protein level"/>
<keyword evidence="5" id="KW-0833">Ubl conjugation pathway</keyword>
<dbReference type="EMBL" id="BX284601">
    <property type="protein sequence ID" value="CDH93264.1"/>
    <property type="molecule type" value="Genomic_DNA"/>
</dbReference>
<evidence type="ECO:0000256" key="6">
    <source>
        <dbReference type="ARBA" id="ARBA00022801"/>
    </source>
</evidence>
<keyword evidence="14" id="KW-1267">Proteomics identification</keyword>
<evidence type="ECO:0000313" key="11">
    <source>
        <dbReference type="EMBL" id="CDH93264.1"/>
    </source>
</evidence>
<accession>U4PBM0</accession>
<feature type="region of interest" description="Disordered" evidence="8">
    <location>
        <begin position="788"/>
        <end position="850"/>
    </location>
</feature>
<dbReference type="FunFam" id="3.90.70.80:FF:000032">
    <property type="entry name" value="Deubiquitylating with USP/UBP and OTU domains"/>
    <property type="match status" value="1"/>
</dbReference>
<evidence type="ECO:0000256" key="3">
    <source>
        <dbReference type="ARBA" id="ARBA00012759"/>
    </source>
</evidence>
<dbReference type="Bgee" id="WBGene00001112">
    <property type="expression patterns" value="Expressed in germ line (C elegans) and 4 other cell types or tissues"/>
</dbReference>
<dbReference type="FunFam" id="3.90.70.10:FF:000291">
    <property type="entry name" value="Deubiquitylating with USP/UBP and OTU domains"/>
    <property type="match status" value="1"/>
</dbReference>
<keyword evidence="6 11" id="KW-0378">Hydrolase</keyword>
<dbReference type="OMA" id="AAICHIG"/>
<evidence type="ECO:0000313" key="13">
    <source>
        <dbReference type="WormBase" id="Y106G6H.12a"/>
    </source>
</evidence>
<dbReference type="WormBase" id="Y106G6H.12a">
    <property type="protein sequence ID" value="CE48774"/>
    <property type="gene ID" value="WBGene00001112"/>
    <property type="gene designation" value="duo-3"/>
</dbReference>
<feature type="compositionally biased region" description="Basic and acidic residues" evidence="8">
    <location>
        <begin position="816"/>
        <end position="846"/>
    </location>
</feature>
<feature type="compositionally biased region" description="Low complexity" evidence="8">
    <location>
        <begin position="207"/>
        <end position="237"/>
    </location>
</feature>
<dbReference type="CTD" id="172925"/>
<dbReference type="PROSITE" id="PS50802">
    <property type="entry name" value="OTU"/>
    <property type="match status" value="1"/>
</dbReference>
<dbReference type="eggNOG" id="KOG1864">
    <property type="taxonomic scope" value="Eukaryota"/>
</dbReference>
<evidence type="ECO:0000256" key="8">
    <source>
        <dbReference type="SAM" id="MobiDB-lite"/>
    </source>
</evidence>
<comment type="catalytic activity">
    <reaction evidence="1">
        <text>Thiol-dependent hydrolysis of ester, thioester, amide, peptide and isopeptide bonds formed by the C-terminal Gly of ubiquitin (a 76-residue protein attached to proteins as an intracellular targeting signal).</text>
        <dbReference type="EC" id="3.4.19.12"/>
    </reaction>
</comment>
<keyword evidence="7" id="KW-0788">Thiol protease</keyword>
<feature type="compositionally biased region" description="Low complexity" evidence="8">
    <location>
        <begin position="262"/>
        <end position="276"/>
    </location>
</feature>
<dbReference type="GO" id="GO:0004843">
    <property type="term" value="F:cysteine-type deubiquitinase activity"/>
    <property type="evidence" value="ECO:0000318"/>
    <property type="project" value="GO_Central"/>
</dbReference>
<dbReference type="SMR" id="U4PBM0"/>
<evidence type="ECO:0007829" key="14">
    <source>
        <dbReference type="PeptideAtlas" id="U4PBM0"/>
    </source>
</evidence>
<reference evidence="11 12" key="1">
    <citation type="journal article" date="1998" name="Science">
        <title>Genome sequence of the nematode C. elegans: a platform for investigating biology.</title>
        <authorList>
            <consortium name="The C. elegans sequencing consortium"/>
            <person name="Sulson J.E."/>
            <person name="Waterston R."/>
        </authorList>
    </citation>
    <scope>NUCLEOTIDE SEQUENCE [LARGE SCALE GENOMIC DNA]</scope>
    <source>
        <strain evidence="11 12">Bristol N2</strain>
    </source>
</reference>
<protein>
    <recommendedName>
        <fullName evidence="3">ubiquitinyl hydrolase 1</fullName>
        <ecNumber evidence="3">3.4.19.12</ecNumber>
    </recommendedName>
</protein>
<feature type="compositionally biased region" description="Basic and acidic residues" evidence="8">
    <location>
        <begin position="239"/>
        <end position="251"/>
    </location>
</feature>
<dbReference type="OrthoDB" id="5813749at2759"/>
<dbReference type="KEGG" id="cel:CELE_Y106G6H.12"/>
<dbReference type="InterPro" id="IPR003323">
    <property type="entry name" value="OTU_dom"/>
</dbReference>
<organism evidence="11 12">
    <name type="scientific">Caenorhabditis elegans</name>
    <dbReference type="NCBI Taxonomy" id="6239"/>
    <lineage>
        <taxon>Eukaryota</taxon>
        <taxon>Metazoa</taxon>
        <taxon>Ecdysozoa</taxon>
        <taxon>Nematoda</taxon>
        <taxon>Chromadorea</taxon>
        <taxon>Rhabditida</taxon>
        <taxon>Rhabditina</taxon>
        <taxon>Rhabditomorpha</taxon>
        <taxon>Rhabditoidea</taxon>
        <taxon>Rhabditidae</taxon>
        <taxon>Peloderinae</taxon>
        <taxon>Caenorhabditis</taxon>
    </lineage>
</organism>
<dbReference type="EC" id="3.4.19.12" evidence="3"/>
<evidence type="ECO:0000259" key="9">
    <source>
        <dbReference type="PROSITE" id="PS50235"/>
    </source>
</evidence>
<feature type="domain" description="OTU" evidence="10">
    <location>
        <begin position="662"/>
        <end position="785"/>
    </location>
</feature>
<evidence type="ECO:0000259" key="10">
    <source>
        <dbReference type="PROSITE" id="PS50802"/>
    </source>
</evidence>
<evidence type="ECO:0000313" key="12">
    <source>
        <dbReference type="Proteomes" id="UP000001940"/>
    </source>
</evidence>
<feature type="region of interest" description="Disordered" evidence="8">
    <location>
        <begin position="207"/>
        <end position="290"/>
    </location>
</feature>
<keyword evidence="12" id="KW-1185">Reference proteome</keyword>
<evidence type="ECO:0000256" key="2">
    <source>
        <dbReference type="ARBA" id="ARBA00005427"/>
    </source>
</evidence>
<dbReference type="SUPFAM" id="SSF54001">
    <property type="entry name" value="Cysteine proteinases"/>
    <property type="match status" value="2"/>
</dbReference>
<dbReference type="PeptideAtlas" id="U4PBM0"/>
<dbReference type="PANTHER" id="PTHR24006:SF687">
    <property type="entry name" value="UBIQUITIN CARBOXYL-TERMINAL HYDROLASE 10"/>
    <property type="match status" value="1"/>
</dbReference>
<dbReference type="PROSITE" id="PS50235">
    <property type="entry name" value="USP_3"/>
    <property type="match status" value="1"/>
</dbReference>
<dbReference type="InterPro" id="IPR038765">
    <property type="entry name" value="Papain-like_cys_pep_sf"/>
</dbReference>
<dbReference type="FunCoup" id="U4PBM0">
    <property type="interactions" value="810"/>
</dbReference>
<dbReference type="Pfam" id="PF00443">
    <property type="entry name" value="UCH"/>
    <property type="match status" value="1"/>
</dbReference>
<dbReference type="InterPro" id="IPR001394">
    <property type="entry name" value="Peptidase_C19_UCH"/>
</dbReference>